<comment type="caution">
    <text evidence="1">The sequence shown here is derived from an EMBL/GenBank/DDBJ whole genome shotgun (WGS) entry which is preliminary data.</text>
</comment>
<dbReference type="PANTHER" id="PTHR32305">
    <property type="match status" value="1"/>
</dbReference>
<proteinExistence type="predicted"/>
<dbReference type="NCBIfam" id="TIGR01643">
    <property type="entry name" value="YD_repeat_2x"/>
    <property type="match status" value="2"/>
</dbReference>
<dbReference type="EMBL" id="AOKF01004117">
    <property type="protein sequence ID" value="EPN26536.1"/>
    <property type="molecule type" value="Genomic_DNA"/>
</dbReference>
<dbReference type="PANTHER" id="PTHR32305:SF15">
    <property type="entry name" value="PROTEIN RHSA-RELATED"/>
    <property type="match status" value="1"/>
</dbReference>
<dbReference type="AlphaFoldDB" id="A0A656JHU4"/>
<evidence type="ECO:0000313" key="2">
    <source>
        <dbReference type="Proteomes" id="UP000018849"/>
    </source>
</evidence>
<evidence type="ECO:0000313" key="1">
    <source>
        <dbReference type="EMBL" id="EPN26536.1"/>
    </source>
</evidence>
<dbReference type="Gene3D" id="2.180.10.10">
    <property type="entry name" value="RHS repeat-associated core"/>
    <property type="match status" value="1"/>
</dbReference>
<protein>
    <submittedName>
        <fullName evidence="1">Rhs family protein</fullName>
    </submittedName>
</protein>
<dbReference type="InterPro" id="IPR050708">
    <property type="entry name" value="T6SS_VgrG/RHS"/>
</dbReference>
<dbReference type="InterPro" id="IPR031325">
    <property type="entry name" value="RHS_repeat"/>
</dbReference>
<feature type="non-terminal residue" evidence="1">
    <location>
        <position position="1"/>
    </location>
</feature>
<dbReference type="Proteomes" id="UP000018849">
    <property type="component" value="Unassembled WGS sequence"/>
</dbReference>
<organism evidence="1 2">
    <name type="scientific">Pseudomonas syringae pv. actinidiae ICMP 19096</name>
    <dbReference type="NCBI Taxonomy" id="1194405"/>
    <lineage>
        <taxon>Bacteria</taxon>
        <taxon>Pseudomonadati</taxon>
        <taxon>Pseudomonadota</taxon>
        <taxon>Gammaproteobacteria</taxon>
        <taxon>Pseudomonadales</taxon>
        <taxon>Pseudomonadaceae</taxon>
        <taxon>Pseudomonas</taxon>
        <taxon>Pseudomonas syringae</taxon>
    </lineage>
</organism>
<dbReference type="Pfam" id="PF05593">
    <property type="entry name" value="RHS_repeat"/>
    <property type="match status" value="1"/>
</dbReference>
<accession>A0A656JHU4</accession>
<reference evidence="1 2" key="1">
    <citation type="journal article" date="2013" name="PLoS Pathog.">
        <title>Genomic analysis of the Kiwifruit pathogen Pseudomonas syringae pv. actinidiae provides insight into the origins of an emergent plant disease.</title>
        <authorList>
            <person name="McCann H.C."/>
            <person name="Rikkerink E.H."/>
            <person name="Bertels F."/>
            <person name="Fiers M."/>
            <person name="Lu A."/>
            <person name="Rees-George J."/>
            <person name="Andersen M.T."/>
            <person name="Gleave A.P."/>
            <person name="Haubold B."/>
            <person name="Wohlers M.W."/>
            <person name="Guttman D.S."/>
            <person name="Wang P.W."/>
            <person name="Straub C."/>
            <person name="Vanneste J.L."/>
            <person name="Rainey P.B."/>
            <person name="Templeton M.D."/>
        </authorList>
    </citation>
    <scope>NUCLEOTIDE SEQUENCE [LARGE SCALE GENOMIC DNA]</scope>
    <source>
        <strain evidence="1 2">ICMP 19096</strain>
    </source>
</reference>
<name>A0A656JHU4_PSESF</name>
<gene>
    <name evidence="1" type="ORF">A245_48085</name>
</gene>
<dbReference type="InterPro" id="IPR006530">
    <property type="entry name" value="YD"/>
</dbReference>
<feature type="non-terminal residue" evidence="1">
    <location>
        <position position="333"/>
    </location>
</feature>
<sequence>GWSHSLSHRLHLDDEGVLWTDNENRQTRFPMPTERRPAITNSLASAAIFIGDAPGELILTQAGQKPRFYHFRAGRLTTISDAYDNQLQIEYDLVGRIQRIDNGAGRSLLLRYDDRHIASVDYQQQRPEYDEQGKRQDPWLTVQTLVTYHYNEHHQLVRATNAAGESEHYRYNDQHVILERQLAGGASFHWEWEREGKASRCVRQWANYSQMDIRYVWDDNGTATVINGDGSEQVYVHDINARLVSQTDPDGAKIQKIYDEQGRLIAEKDALDAITEYRYNDAGRLIALFPSEGLATYYGYFDGQLVSVERGEARWKYDRNRQGDITLQTDPDG</sequence>